<proteinExistence type="predicted"/>
<feature type="transmembrane region" description="Helical" evidence="1">
    <location>
        <begin position="6"/>
        <end position="35"/>
    </location>
</feature>
<evidence type="ECO:0000313" key="2">
    <source>
        <dbReference type="EMBL" id="EDS09382.1"/>
    </source>
</evidence>
<keyword evidence="1" id="KW-0472">Membrane</keyword>
<evidence type="ECO:0000313" key="3">
    <source>
        <dbReference type="Proteomes" id="UP000003803"/>
    </source>
</evidence>
<dbReference type="HOGENOM" id="CLU_1830944_0_0_9"/>
<reference evidence="2" key="1">
    <citation type="submission" date="2007-11" db="EMBL/GenBank/DDBJ databases">
        <authorList>
            <person name="Fulton L."/>
            <person name="Clifton S."/>
            <person name="Fulton B."/>
            <person name="Xu J."/>
            <person name="Minx P."/>
            <person name="Pepin K.H."/>
            <person name="Johnson M."/>
            <person name="Thiruvilangam P."/>
            <person name="Bhonagiri V."/>
            <person name="Nash W.E."/>
            <person name="Mardis E.R."/>
            <person name="Wilson R.K."/>
        </authorList>
    </citation>
    <scope>NUCLEOTIDE SEQUENCE [LARGE SCALE GENOMIC DNA]</scope>
    <source>
        <strain evidence="2">DSM 17241</strain>
    </source>
</reference>
<name>B0PGK3_9FIRM</name>
<keyword evidence="3" id="KW-1185">Reference proteome</keyword>
<evidence type="ECO:0000256" key="1">
    <source>
        <dbReference type="SAM" id="Phobius"/>
    </source>
</evidence>
<comment type="caution">
    <text evidence="2">The sequence shown here is derived from an EMBL/GenBank/DDBJ whole genome shotgun (WGS) entry which is preliminary data.</text>
</comment>
<dbReference type="AlphaFoldDB" id="B0PGK3"/>
<dbReference type="Proteomes" id="UP000003803">
    <property type="component" value="Unassembled WGS sequence"/>
</dbReference>
<dbReference type="EMBL" id="ABGD02000030">
    <property type="protein sequence ID" value="EDS09382.1"/>
    <property type="molecule type" value="Genomic_DNA"/>
</dbReference>
<organism evidence="2 3">
    <name type="scientific">Anaerotruncus colihominis DSM 17241</name>
    <dbReference type="NCBI Taxonomy" id="445972"/>
    <lineage>
        <taxon>Bacteria</taxon>
        <taxon>Bacillati</taxon>
        <taxon>Bacillota</taxon>
        <taxon>Clostridia</taxon>
        <taxon>Eubacteriales</taxon>
        <taxon>Oscillospiraceae</taxon>
        <taxon>Anaerotruncus</taxon>
    </lineage>
</organism>
<feature type="transmembrane region" description="Helical" evidence="1">
    <location>
        <begin position="55"/>
        <end position="88"/>
    </location>
</feature>
<gene>
    <name evidence="2" type="ORF">ANACOL_04156</name>
</gene>
<protein>
    <recommendedName>
        <fullName evidence="4">DUF4956 domain-containing protein</fullName>
    </recommendedName>
</protein>
<sequence length="140" mass="15010">MYSASFGVTLIGLTMVTTLVILAVTSNIVLSLGMVGALSIMRFHTAIKEPSDIIFLFWSIAAGIVLAAGLILLAMFGSLFIGLILLIFSQYRSFGQPYILALHCADRLPRKAFCKSGSSASPSRVRAYSRAALNSTTSWA</sequence>
<accession>B0PGK3</accession>
<keyword evidence="1" id="KW-1133">Transmembrane helix</keyword>
<evidence type="ECO:0008006" key="4">
    <source>
        <dbReference type="Google" id="ProtNLM"/>
    </source>
</evidence>
<dbReference type="eggNOG" id="COG1285">
    <property type="taxonomic scope" value="Bacteria"/>
</dbReference>
<reference evidence="2" key="2">
    <citation type="submission" date="2013-09" db="EMBL/GenBank/DDBJ databases">
        <title>Draft genome sequence of Anaerotruncus colihominis(DSM 17241).</title>
        <authorList>
            <person name="Sudarsanam P."/>
            <person name="Ley R."/>
            <person name="Guruge J."/>
            <person name="Turnbaugh P.J."/>
            <person name="Mahowald M."/>
            <person name="Liep D."/>
            <person name="Gordon J."/>
        </authorList>
    </citation>
    <scope>NUCLEOTIDE SEQUENCE</scope>
    <source>
        <strain evidence="2">DSM 17241</strain>
    </source>
</reference>
<keyword evidence="1" id="KW-0812">Transmembrane</keyword>